<proteinExistence type="predicted"/>
<accession>A0A2P5D2V5</accession>
<dbReference type="AlphaFoldDB" id="A0A2P5D2V5"/>
<feature type="region of interest" description="Disordered" evidence="1">
    <location>
        <begin position="76"/>
        <end position="113"/>
    </location>
</feature>
<evidence type="ECO:0000313" key="3">
    <source>
        <dbReference type="Proteomes" id="UP000237000"/>
    </source>
</evidence>
<dbReference type="EMBL" id="JXTC01000302">
    <property type="protein sequence ID" value="PON67604.1"/>
    <property type="molecule type" value="Genomic_DNA"/>
</dbReference>
<reference evidence="3" key="1">
    <citation type="submission" date="2016-06" db="EMBL/GenBank/DDBJ databases">
        <title>Parallel loss of symbiosis genes in relatives of nitrogen-fixing non-legume Parasponia.</title>
        <authorList>
            <person name="Van Velzen R."/>
            <person name="Holmer R."/>
            <person name="Bu F."/>
            <person name="Rutten L."/>
            <person name="Van Zeijl A."/>
            <person name="Liu W."/>
            <person name="Santuari L."/>
            <person name="Cao Q."/>
            <person name="Sharma T."/>
            <person name="Shen D."/>
            <person name="Roswanjaya Y."/>
            <person name="Wardhani T."/>
            <person name="Kalhor M.S."/>
            <person name="Jansen J."/>
            <person name="Van den Hoogen J."/>
            <person name="Gungor B."/>
            <person name="Hartog M."/>
            <person name="Hontelez J."/>
            <person name="Verver J."/>
            <person name="Yang W.-C."/>
            <person name="Schijlen E."/>
            <person name="Repin R."/>
            <person name="Schilthuizen M."/>
            <person name="Schranz E."/>
            <person name="Heidstra R."/>
            <person name="Miyata K."/>
            <person name="Fedorova E."/>
            <person name="Kohlen W."/>
            <person name="Bisseling T."/>
            <person name="Smit S."/>
            <person name="Geurts R."/>
        </authorList>
    </citation>
    <scope>NUCLEOTIDE SEQUENCE [LARGE SCALE GENOMIC DNA]</scope>
    <source>
        <strain evidence="3">cv. RG33-2</strain>
    </source>
</reference>
<evidence type="ECO:0000313" key="2">
    <source>
        <dbReference type="EMBL" id="PON67604.1"/>
    </source>
</evidence>
<feature type="region of interest" description="Disordered" evidence="1">
    <location>
        <begin position="1"/>
        <end position="32"/>
    </location>
</feature>
<name>A0A2P5D2V5_TREOI</name>
<feature type="compositionally biased region" description="Basic residues" evidence="1">
    <location>
        <begin position="9"/>
        <end position="18"/>
    </location>
</feature>
<organism evidence="2 3">
    <name type="scientific">Trema orientale</name>
    <name type="common">Charcoal tree</name>
    <name type="synonym">Celtis orientalis</name>
    <dbReference type="NCBI Taxonomy" id="63057"/>
    <lineage>
        <taxon>Eukaryota</taxon>
        <taxon>Viridiplantae</taxon>
        <taxon>Streptophyta</taxon>
        <taxon>Embryophyta</taxon>
        <taxon>Tracheophyta</taxon>
        <taxon>Spermatophyta</taxon>
        <taxon>Magnoliopsida</taxon>
        <taxon>eudicotyledons</taxon>
        <taxon>Gunneridae</taxon>
        <taxon>Pentapetalae</taxon>
        <taxon>rosids</taxon>
        <taxon>fabids</taxon>
        <taxon>Rosales</taxon>
        <taxon>Cannabaceae</taxon>
        <taxon>Trema</taxon>
    </lineage>
</organism>
<dbReference type="Proteomes" id="UP000237000">
    <property type="component" value="Unassembled WGS sequence"/>
</dbReference>
<dbReference type="InParanoid" id="A0A2P5D2V5"/>
<sequence>MEAPPFKVQRGRPKKLRRKEPDKNQPQSTTTKLKKTYVVIRCSNCGQARHNIKTCPYPRKEKAPAYVPIVGQTNTLNEPAEGPIPVATASNSRQKLNVKRKKKATGGTVDGCF</sequence>
<evidence type="ECO:0000256" key="1">
    <source>
        <dbReference type="SAM" id="MobiDB-lite"/>
    </source>
</evidence>
<comment type="caution">
    <text evidence="2">The sequence shown here is derived from an EMBL/GenBank/DDBJ whole genome shotgun (WGS) entry which is preliminary data.</text>
</comment>
<gene>
    <name evidence="2" type="ORF">TorRG33x02_263930</name>
</gene>
<keyword evidence="3" id="KW-1185">Reference proteome</keyword>
<protein>
    <submittedName>
        <fullName evidence="2">Zinc finger, CCHC-type</fullName>
    </submittedName>
</protein>